<evidence type="ECO:0000313" key="3">
    <source>
        <dbReference type="Proteomes" id="UP000095280"/>
    </source>
</evidence>
<proteinExistence type="predicted"/>
<keyword evidence="2" id="KW-0812">Transmembrane</keyword>
<evidence type="ECO:0000256" key="1">
    <source>
        <dbReference type="SAM" id="MobiDB-lite"/>
    </source>
</evidence>
<keyword evidence="3" id="KW-1185">Reference proteome</keyword>
<feature type="region of interest" description="Disordered" evidence="1">
    <location>
        <begin position="91"/>
        <end position="110"/>
    </location>
</feature>
<dbReference type="WBParaSite" id="maker-unitig_29844-snap-gene-0.2-mRNA-1">
    <property type="protein sequence ID" value="maker-unitig_29844-snap-gene-0.2-mRNA-1"/>
    <property type="gene ID" value="maker-unitig_29844-snap-gene-0.2"/>
</dbReference>
<dbReference type="AlphaFoldDB" id="A0A1I8FCY1"/>
<feature type="transmembrane region" description="Helical" evidence="2">
    <location>
        <begin position="175"/>
        <end position="198"/>
    </location>
</feature>
<feature type="region of interest" description="Disordered" evidence="1">
    <location>
        <begin position="1"/>
        <end position="24"/>
    </location>
</feature>
<evidence type="ECO:0000256" key="2">
    <source>
        <dbReference type="SAM" id="Phobius"/>
    </source>
</evidence>
<keyword evidence="2" id="KW-0472">Membrane</keyword>
<feature type="transmembrane region" description="Helical" evidence="2">
    <location>
        <begin position="62"/>
        <end position="82"/>
    </location>
</feature>
<reference evidence="4" key="1">
    <citation type="submission" date="2016-11" db="UniProtKB">
        <authorList>
            <consortium name="WormBaseParasite"/>
        </authorList>
    </citation>
    <scope>IDENTIFICATION</scope>
</reference>
<name>A0A1I8FCY1_9PLAT</name>
<organism evidence="3 4">
    <name type="scientific">Macrostomum lignano</name>
    <dbReference type="NCBI Taxonomy" id="282301"/>
    <lineage>
        <taxon>Eukaryota</taxon>
        <taxon>Metazoa</taxon>
        <taxon>Spiralia</taxon>
        <taxon>Lophotrochozoa</taxon>
        <taxon>Platyhelminthes</taxon>
        <taxon>Rhabditophora</taxon>
        <taxon>Macrostomorpha</taxon>
        <taxon>Macrostomida</taxon>
        <taxon>Macrostomidae</taxon>
        <taxon>Macrostomum</taxon>
    </lineage>
</organism>
<dbReference type="Proteomes" id="UP000095280">
    <property type="component" value="Unplaced"/>
</dbReference>
<keyword evidence="2" id="KW-1133">Transmembrane helix</keyword>
<accession>A0A1I8FCY1</accession>
<sequence>GEDCAGGSDSGGEEVQFDPSSTSADGPGRLLYHLSGQFTSLGGGKRHARVQGAEVKKSRCILLHYGLLKISWDWLILLFTLLHRHHGAVPMRPTATPRQEGPGTSRQEDAGASSTCLATVSLPASGQVVYCQRLSSPSTTQKLWFFLDLLAGRLPFDMIIIISKAVSSNLGHGNAWLLLLLISMFALSAIGSPGIWLCDRAETAGAEPDPGRSCPFGHSHQLISVRLLPPDFLRLWIVEVVQRDDMKAPFNFQCSSVDEDRSGNASSGCSEGGPTKILALHHRPCTTTCKQPHQHRLSELRRGISARSYTPTDSCLKVDEIPAVIQRLLPSTDSC</sequence>
<protein>
    <submittedName>
        <fullName evidence="4">Secreted protein</fullName>
    </submittedName>
</protein>
<evidence type="ECO:0000313" key="4">
    <source>
        <dbReference type="WBParaSite" id="maker-unitig_29844-snap-gene-0.2-mRNA-1"/>
    </source>
</evidence>